<organism evidence="4 5">
    <name type="scientific">Clostridium bornimense</name>
    <dbReference type="NCBI Taxonomy" id="1216932"/>
    <lineage>
        <taxon>Bacteria</taxon>
        <taxon>Bacillati</taxon>
        <taxon>Bacillota</taxon>
        <taxon>Clostridia</taxon>
        <taxon>Eubacteriales</taxon>
        <taxon>Clostridiaceae</taxon>
        <taxon>Clostridium</taxon>
    </lineage>
</organism>
<reference evidence="4 5" key="1">
    <citation type="submission" date="2013-11" db="EMBL/GenBank/DDBJ databases">
        <title>Complete genome sequence of Clostridum sp. M2/40.</title>
        <authorList>
            <person name="Wibberg D."/>
            <person name="Puehler A."/>
            <person name="Schlueter A."/>
        </authorList>
    </citation>
    <scope>NUCLEOTIDE SEQUENCE [LARGE SCALE GENOMIC DNA]</scope>
    <source>
        <strain evidence="5">M2/40</strain>
    </source>
</reference>
<dbReference type="Proteomes" id="UP000019426">
    <property type="component" value="Chromosome M2/40_rep1"/>
</dbReference>
<dbReference type="EMBL" id="HG917868">
    <property type="protein sequence ID" value="CDM69511.1"/>
    <property type="molecule type" value="Genomic_DNA"/>
</dbReference>
<dbReference type="SMART" id="SM00849">
    <property type="entry name" value="Lactamase_B"/>
    <property type="match status" value="1"/>
</dbReference>
<evidence type="ECO:0000313" key="5">
    <source>
        <dbReference type="Proteomes" id="UP000019426"/>
    </source>
</evidence>
<gene>
    <name evidence="4" type="ORF">CM240_2374</name>
</gene>
<dbReference type="InterPro" id="IPR036866">
    <property type="entry name" value="RibonucZ/Hydroxyglut_hydro"/>
</dbReference>
<name>W6RXY0_9CLOT</name>
<dbReference type="InterPro" id="IPR001279">
    <property type="entry name" value="Metallo-B-lactamas"/>
</dbReference>
<accession>W6RXY0</accession>
<feature type="domain" description="Metallo-beta-lactamase" evidence="2">
    <location>
        <begin position="258"/>
        <end position="448"/>
    </location>
</feature>
<evidence type="ECO:0000259" key="3">
    <source>
        <dbReference type="SMART" id="SM01027"/>
    </source>
</evidence>
<dbReference type="InterPro" id="IPR050698">
    <property type="entry name" value="MBL"/>
</dbReference>
<dbReference type="PANTHER" id="PTHR11203:SF37">
    <property type="entry name" value="INTEGRATOR COMPLEX SUBUNIT 11"/>
    <property type="match status" value="1"/>
</dbReference>
<evidence type="ECO:0000256" key="1">
    <source>
        <dbReference type="ARBA" id="ARBA00022801"/>
    </source>
</evidence>
<dbReference type="Pfam" id="PF07521">
    <property type="entry name" value="RMMBL"/>
    <property type="match status" value="1"/>
</dbReference>
<sequence length="630" mass="73321">MIENNKIIHFESDKKILFKMDSDKSYIAHIIRALEKKYFKYSLVGVLDILSCLNYRIKNYHMSYFYSEEGLKQCRNTENIVYNILSLLRLGYYKEGRKRYEENREIIVDCFNNKDEVVKEYIELFIMLDINNEEIDKDKILKGYPDKIVRLYILMNNMKIDSIIDIIKEFSNDEMILSHIYYYLSKYHNKNYIKKAYVFGYKEDILYDLVDFSYEDLELEDLKGYALDGEKIIDNINITHYNFTDDSVEILSYENEINMSMHIIRTCKGIILLDMGAGFDENGNTIYIDVKRELEKYNINYKDILGIFISHGHFDHYGSLLIDDLDIPIYMTSITKDIIEESNSEFQGRLNNVKIIRSNDEILLGSFKIKAVENGHILGSCAFDIEVVGKRIIYLGDFCLSDQFTVLGLDIYKLIDNRKVDYLIMETTYGENKFSLTLDDKRKILGSVTKASIDSGVKVFIPSFAVGRAQEVLMSIKKNDIKYPIIVDGAAGKITYYYQKRSKCSNLIGECVEIVENEDAERMYQLSSIIIASSGMLRRGSRSYEYFNVLKYKEKTTVIKAGYMPKKNLILKEMEFMNNKTINLYDISLSAHSSYDELIFTMLKLKPKNLILVHGEGIEGISMKNTVVVK</sequence>
<dbReference type="GO" id="GO:0004521">
    <property type="term" value="F:RNA endonuclease activity"/>
    <property type="evidence" value="ECO:0007669"/>
    <property type="project" value="TreeGrafter"/>
</dbReference>
<dbReference type="InterPro" id="IPR011108">
    <property type="entry name" value="RMMBL"/>
</dbReference>
<dbReference type="OrthoDB" id="9803916at2"/>
<dbReference type="RefSeq" id="WP_044039316.1">
    <property type="nucleotide sequence ID" value="NZ_HG917868.1"/>
</dbReference>
<keyword evidence="5" id="KW-1185">Reference proteome</keyword>
<proteinExistence type="predicted"/>
<evidence type="ECO:0000313" key="4">
    <source>
        <dbReference type="EMBL" id="CDM69511.1"/>
    </source>
</evidence>
<dbReference type="SUPFAM" id="SSF56281">
    <property type="entry name" value="Metallo-hydrolase/oxidoreductase"/>
    <property type="match status" value="1"/>
</dbReference>
<dbReference type="SMART" id="SM01027">
    <property type="entry name" value="Beta-Casp"/>
    <property type="match status" value="1"/>
</dbReference>
<dbReference type="eggNOG" id="COG1236">
    <property type="taxonomic scope" value="Bacteria"/>
</dbReference>
<dbReference type="Pfam" id="PF10996">
    <property type="entry name" value="Beta-Casp"/>
    <property type="match status" value="1"/>
</dbReference>
<dbReference type="STRING" id="1216932.CM240_2374"/>
<feature type="domain" description="Beta-Casp" evidence="3">
    <location>
        <begin position="469"/>
        <end position="569"/>
    </location>
</feature>
<keyword evidence="1" id="KW-0378">Hydrolase</keyword>
<evidence type="ECO:0000259" key="2">
    <source>
        <dbReference type="SMART" id="SM00849"/>
    </source>
</evidence>
<dbReference type="Pfam" id="PF00753">
    <property type="entry name" value="Lactamase_B"/>
    <property type="match status" value="1"/>
</dbReference>
<dbReference type="Gene3D" id="3.60.15.10">
    <property type="entry name" value="Ribonuclease Z/Hydroxyacylglutathione hydrolase-like"/>
    <property type="match status" value="1"/>
</dbReference>
<dbReference type="Gene3D" id="3.40.50.10890">
    <property type="match status" value="1"/>
</dbReference>
<dbReference type="GO" id="GO:0016787">
    <property type="term" value="F:hydrolase activity"/>
    <property type="evidence" value="ECO:0007669"/>
    <property type="project" value="UniProtKB-KW"/>
</dbReference>
<protein>
    <submittedName>
        <fullName evidence="4">Uncharacterized protein</fullName>
    </submittedName>
</protein>
<dbReference type="InterPro" id="IPR022712">
    <property type="entry name" value="Beta_Casp"/>
</dbReference>
<dbReference type="KEGG" id="clt:CM240_2374"/>
<dbReference type="PANTHER" id="PTHR11203">
    <property type="entry name" value="CLEAVAGE AND POLYADENYLATION SPECIFICITY FACTOR FAMILY MEMBER"/>
    <property type="match status" value="1"/>
</dbReference>
<dbReference type="PATRIC" id="fig|1216932.3.peg.2352"/>
<dbReference type="AlphaFoldDB" id="W6RXY0"/>
<dbReference type="HOGENOM" id="CLU_460564_0_0_9"/>